<dbReference type="AlphaFoldDB" id="A0A0F9G5Z2"/>
<dbReference type="Gene3D" id="3.20.20.480">
    <property type="entry name" value="Trimethylamine methyltransferase-like"/>
    <property type="match status" value="1"/>
</dbReference>
<name>A0A0F9G5Z2_9ZZZZ</name>
<dbReference type="InterPro" id="IPR038601">
    <property type="entry name" value="MttB-like_sf"/>
</dbReference>
<proteinExistence type="predicted"/>
<evidence type="ECO:0000313" key="1">
    <source>
        <dbReference type="EMBL" id="KKL58697.1"/>
    </source>
</evidence>
<comment type="caution">
    <text evidence="1">The sequence shown here is derived from an EMBL/GenBank/DDBJ whole genome shotgun (WGS) entry which is preliminary data.</text>
</comment>
<protein>
    <submittedName>
        <fullName evidence="1">Uncharacterized protein</fullName>
    </submittedName>
</protein>
<reference evidence="1" key="1">
    <citation type="journal article" date="2015" name="Nature">
        <title>Complex archaea that bridge the gap between prokaryotes and eukaryotes.</title>
        <authorList>
            <person name="Spang A."/>
            <person name="Saw J.H."/>
            <person name="Jorgensen S.L."/>
            <person name="Zaremba-Niedzwiedzka K."/>
            <person name="Martijn J."/>
            <person name="Lind A.E."/>
            <person name="van Eijk R."/>
            <person name="Schleper C."/>
            <person name="Guy L."/>
            <person name="Ettema T.J."/>
        </authorList>
    </citation>
    <scope>NUCLEOTIDE SEQUENCE</scope>
</reference>
<dbReference type="EMBL" id="LAZR01029732">
    <property type="protein sequence ID" value="KKL58697.1"/>
    <property type="molecule type" value="Genomic_DNA"/>
</dbReference>
<organism evidence="1">
    <name type="scientific">marine sediment metagenome</name>
    <dbReference type="NCBI Taxonomy" id="412755"/>
    <lineage>
        <taxon>unclassified sequences</taxon>
        <taxon>metagenomes</taxon>
        <taxon>ecological metagenomes</taxon>
    </lineage>
</organism>
<feature type="non-terminal residue" evidence="1">
    <location>
        <position position="1"/>
    </location>
</feature>
<sequence>DAVKEVGHGHDFLTHPHTLNYMTGELTFWEKEKLDLLEMDPEEMPAEANRIVKGILEKHQVEPLANDLLKQGDAIISKYEDIVG</sequence>
<gene>
    <name evidence="1" type="ORF">LCGC14_2222760</name>
</gene>
<accession>A0A0F9G5Z2</accession>